<dbReference type="Proteomes" id="UP000007148">
    <property type="component" value="Unassembled WGS sequence"/>
</dbReference>
<dbReference type="InParanoid" id="G4TIS2"/>
<feature type="transmembrane region" description="Helical" evidence="1">
    <location>
        <begin position="151"/>
        <end position="175"/>
    </location>
</feature>
<dbReference type="EMBL" id="CAFZ01000111">
    <property type="protein sequence ID" value="CCA71215.1"/>
    <property type="molecule type" value="Genomic_DNA"/>
</dbReference>
<gene>
    <name evidence="2" type="ORF">PIIN_05152</name>
</gene>
<protein>
    <submittedName>
        <fullName evidence="2">Uncharacterized protein</fullName>
    </submittedName>
</protein>
<dbReference type="HOGENOM" id="CLU_085797_0_0_1"/>
<keyword evidence="1" id="KW-0812">Transmembrane</keyword>
<comment type="caution">
    <text evidence="2">The sequence shown here is derived from an EMBL/GenBank/DDBJ whole genome shotgun (WGS) entry which is preliminary data.</text>
</comment>
<keyword evidence="1" id="KW-1133">Transmembrane helix</keyword>
<evidence type="ECO:0000313" key="3">
    <source>
        <dbReference type="Proteomes" id="UP000007148"/>
    </source>
</evidence>
<proteinExistence type="predicted"/>
<reference evidence="2 3" key="1">
    <citation type="journal article" date="2011" name="PLoS Pathog.">
        <title>Endophytic Life Strategies Decoded by Genome and Transcriptome Analyses of the Mutualistic Root Symbiont Piriformospora indica.</title>
        <authorList>
            <person name="Zuccaro A."/>
            <person name="Lahrmann U."/>
            <person name="Guldener U."/>
            <person name="Langen G."/>
            <person name="Pfiffi S."/>
            <person name="Biedenkopf D."/>
            <person name="Wong P."/>
            <person name="Samans B."/>
            <person name="Grimm C."/>
            <person name="Basiewicz M."/>
            <person name="Murat C."/>
            <person name="Martin F."/>
            <person name="Kogel K.H."/>
        </authorList>
    </citation>
    <scope>NUCLEOTIDE SEQUENCE [LARGE SCALE GENOMIC DNA]</scope>
    <source>
        <strain evidence="2 3">DSM 11827</strain>
    </source>
</reference>
<organism evidence="2 3">
    <name type="scientific">Serendipita indica (strain DSM 11827)</name>
    <name type="common">Root endophyte fungus</name>
    <name type="synonym">Piriformospora indica</name>
    <dbReference type="NCBI Taxonomy" id="1109443"/>
    <lineage>
        <taxon>Eukaryota</taxon>
        <taxon>Fungi</taxon>
        <taxon>Dikarya</taxon>
        <taxon>Basidiomycota</taxon>
        <taxon>Agaricomycotina</taxon>
        <taxon>Agaricomycetes</taxon>
        <taxon>Sebacinales</taxon>
        <taxon>Serendipitaceae</taxon>
        <taxon>Serendipita</taxon>
    </lineage>
</organism>
<keyword evidence="1" id="KW-0472">Membrane</keyword>
<feature type="transmembrane region" description="Helical" evidence="1">
    <location>
        <begin position="181"/>
        <end position="203"/>
    </location>
</feature>
<dbReference type="AlphaFoldDB" id="G4TIS2"/>
<feature type="transmembrane region" description="Helical" evidence="1">
    <location>
        <begin position="66"/>
        <end position="89"/>
    </location>
</feature>
<evidence type="ECO:0000313" key="2">
    <source>
        <dbReference type="EMBL" id="CCA71215.1"/>
    </source>
</evidence>
<evidence type="ECO:0000256" key="1">
    <source>
        <dbReference type="SAM" id="Phobius"/>
    </source>
</evidence>
<accession>G4TIS2</accession>
<dbReference type="OrthoDB" id="3225366at2759"/>
<keyword evidence="3" id="KW-1185">Reference proteome</keyword>
<sequence length="204" mass="22630">MQAQLPVPIKADVASLVVVAQTIAVTSSLFAAVQISFNSIIEAAVFTSETPQLRGYTLKTWLYLRWFLYAAVIVNLGSAGAAVAVINLATSLECEFSRFAVLYHHGDKEALRRYKDAYDWVLTRKLPSKYVKEKYTFERLQQFGMDKRVSWISYGMALSFATGVVFAFVSFVYWVALTQGVAAVVVMAVMVALGIILTLSFTIL</sequence>
<name>G4TIS2_SERID</name>